<evidence type="ECO:0000256" key="4">
    <source>
        <dbReference type="ARBA" id="ARBA00020295"/>
    </source>
</evidence>
<dbReference type="NCBIfam" id="TIGR00217">
    <property type="entry name" value="malQ"/>
    <property type="match status" value="1"/>
</dbReference>
<dbReference type="Pfam" id="PF21226">
    <property type="entry name" value="MalQ_N"/>
    <property type="match status" value="1"/>
</dbReference>
<comment type="caution">
    <text evidence="12">The sequence shown here is derived from an EMBL/GenBank/DDBJ whole genome shotgun (WGS) entry which is preliminary data.</text>
</comment>
<dbReference type="EMBL" id="JALXSQ010000012">
    <property type="protein sequence ID" value="MCT2042571.1"/>
    <property type="molecule type" value="Genomic_DNA"/>
</dbReference>
<evidence type="ECO:0000313" key="13">
    <source>
        <dbReference type="Proteomes" id="UP001525379"/>
    </source>
</evidence>
<dbReference type="Gene3D" id="3.20.20.80">
    <property type="entry name" value="Glycosidases"/>
    <property type="match status" value="1"/>
</dbReference>
<keyword evidence="6 10" id="KW-0808">Transferase</keyword>
<dbReference type="Proteomes" id="UP001525379">
    <property type="component" value="Unassembled WGS sequence"/>
</dbReference>
<evidence type="ECO:0000256" key="10">
    <source>
        <dbReference type="RuleBase" id="RU361207"/>
    </source>
</evidence>
<keyword evidence="7 10" id="KW-0119">Carbohydrate metabolism</keyword>
<dbReference type="InterPro" id="IPR017853">
    <property type="entry name" value="GH"/>
</dbReference>
<proteinExistence type="inferred from homology"/>
<comment type="catalytic activity">
    <reaction evidence="1 10">
        <text>Transfers a segment of a (1-&gt;4)-alpha-D-glucan to a new position in an acceptor, which may be glucose or a (1-&gt;4)-alpha-D-glucan.</text>
        <dbReference type="EC" id="2.4.1.25"/>
    </reaction>
</comment>
<evidence type="ECO:0000256" key="1">
    <source>
        <dbReference type="ARBA" id="ARBA00000439"/>
    </source>
</evidence>
<evidence type="ECO:0000256" key="6">
    <source>
        <dbReference type="ARBA" id="ARBA00022679"/>
    </source>
</evidence>
<evidence type="ECO:0000256" key="9">
    <source>
        <dbReference type="ARBA" id="ARBA00031501"/>
    </source>
</evidence>
<comment type="similarity">
    <text evidence="2 10">Belongs to the disproportionating enzyme family.</text>
</comment>
<gene>
    <name evidence="12" type="primary">malQ</name>
    <name evidence="12" type="ORF">M3D15_04380</name>
</gene>
<evidence type="ECO:0000313" key="12">
    <source>
        <dbReference type="EMBL" id="MCT2042571.1"/>
    </source>
</evidence>
<keyword evidence="13" id="KW-1185">Reference proteome</keyword>
<dbReference type="SUPFAM" id="SSF51445">
    <property type="entry name" value="(Trans)glycosidases"/>
    <property type="match status" value="1"/>
</dbReference>
<evidence type="ECO:0000256" key="8">
    <source>
        <dbReference type="ARBA" id="ARBA00031423"/>
    </source>
</evidence>
<dbReference type="EC" id="2.4.1.25" evidence="3 10"/>
<reference evidence="12 13" key="1">
    <citation type="submission" date="2022-04" db="EMBL/GenBank/DDBJ databases">
        <title>Human microbiome associated bacterial genomes.</title>
        <authorList>
            <person name="Sandstrom S."/>
            <person name="Salamzade R."/>
            <person name="Kalan L.R."/>
        </authorList>
    </citation>
    <scope>NUCLEOTIDE SEQUENCE [LARGE SCALE GENOMIC DNA]</scope>
    <source>
        <strain evidence="13">p3-SID1799</strain>
    </source>
</reference>
<dbReference type="GO" id="GO:0004134">
    <property type="term" value="F:4-alpha-glucanotransferase activity"/>
    <property type="evidence" value="ECO:0007669"/>
    <property type="project" value="UniProtKB-EC"/>
</dbReference>
<evidence type="ECO:0000256" key="5">
    <source>
        <dbReference type="ARBA" id="ARBA00022676"/>
    </source>
</evidence>
<evidence type="ECO:0000256" key="7">
    <source>
        <dbReference type="ARBA" id="ARBA00023277"/>
    </source>
</evidence>
<protein>
    <recommendedName>
        <fullName evidence="4 10">4-alpha-glucanotransferase</fullName>
        <ecNumber evidence="3 10">2.4.1.25</ecNumber>
    </recommendedName>
    <alternativeName>
        <fullName evidence="8 10">Amylomaltase</fullName>
    </alternativeName>
    <alternativeName>
        <fullName evidence="9 10">Disproportionating enzyme</fullName>
    </alternativeName>
</protein>
<dbReference type="RefSeq" id="WP_260104038.1">
    <property type="nucleotide sequence ID" value="NZ_JALXSQ010000012.1"/>
</dbReference>
<sequence>MIDEHATPDLLELAARYGVSREFVDWRGRLTTVSASTLIAVLRALDVDASTPDAIRSALGDTELAPWRRPLPASIVQRAGDTPWIFVHLPHGAQFRAWAVLEDGSTRDIPQIDNWIDPREVDGVLTGRATIVVPADMPRGWHELFVAITDDGATERIARCPLITVPERLNTAAANDETKRFGIMAQSYQLRSNTSWGIGDTRDLGALASWGARQGASFVLVNPLHAPAPVEPIEPSPYLPTSRRFRDPLVLHLDVIPAVQLLEGPDAERFATLSRRATALNATPTIDRDVVWRAKREGLELLFDYDLKDPVRKRAFGMFCEREGQELVDFATYCALAEEFGADWRAWPQALHDVSGQAVSEFRDTRADRVEFWRWVQWLTEEQLLEVQRSACEAGMSLGIMHDLAVGVHPYGADSWAMPEALARGVSVGAPPDMFNQLGQNWSQPPWRPDRLAELGYKPYRDMLRAALRCGGALRIDHILGLFRLWWIPEGQTPDAGCYVRYDVEAMLGILALEAERAGALVVGEDMGVVPPETRDTLAHFNIDGTSVLWFERGMSDEPLAPEHYRAHALASVTTHDLPPTAGYLKLDHVRLRHELGLLEVALEDEIQRERATIEEVLDTLRARGALASAASSVEEHTLALHRYLASSSARLMGVSLADLAGDTRSVNQPGTHREYPNWCVPLGNGSGERVTLEQVIASEWAVTLLEASRR</sequence>
<evidence type="ECO:0000256" key="2">
    <source>
        <dbReference type="ARBA" id="ARBA00005684"/>
    </source>
</evidence>
<dbReference type="InterPro" id="IPR003385">
    <property type="entry name" value="Glyco_hydro_77"/>
</dbReference>
<organism evidence="12 13">
    <name type="scientific">Pseudoclavibacter albus</name>
    <dbReference type="NCBI Taxonomy" id="272241"/>
    <lineage>
        <taxon>Bacteria</taxon>
        <taxon>Bacillati</taxon>
        <taxon>Actinomycetota</taxon>
        <taxon>Actinomycetes</taxon>
        <taxon>Micrococcales</taxon>
        <taxon>Microbacteriaceae</taxon>
        <taxon>Pseudoclavibacter</taxon>
    </lineage>
</organism>
<accession>A0ABT2HWR4</accession>
<dbReference type="PANTHER" id="PTHR32438:SF5">
    <property type="entry name" value="4-ALPHA-GLUCANOTRANSFERASE DPE1, CHLOROPLASTIC_AMYLOPLASTIC"/>
    <property type="match status" value="1"/>
</dbReference>
<dbReference type="PANTHER" id="PTHR32438">
    <property type="entry name" value="4-ALPHA-GLUCANOTRANSFERASE DPE1, CHLOROPLASTIC/AMYLOPLASTIC"/>
    <property type="match status" value="1"/>
</dbReference>
<name>A0ABT2HWR4_9MICO</name>
<evidence type="ECO:0000259" key="11">
    <source>
        <dbReference type="Pfam" id="PF21226"/>
    </source>
</evidence>
<dbReference type="Pfam" id="PF02446">
    <property type="entry name" value="Glyco_hydro_77"/>
    <property type="match status" value="1"/>
</dbReference>
<dbReference type="InterPro" id="IPR048458">
    <property type="entry name" value="MalQ_N"/>
</dbReference>
<keyword evidence="5 10" id="KW-0328">Glycosyltransferase</keyword>
<evidence type="ECO:0000256" key="3">
    <source>
        <dbReference type="ARBA" id="ARBA00012560"/>
    </source>
</evidence>
<feature type="domain" description="MalQ N-terminal beta-sandwich" evidence="11">
    <location>
        <begin position="71"/>
        <end position="166"/>
    </location>
</feature>